<evidence type="ECO:0000259" key="11">
    <source>
        <dbReference type="Pfam" id="PF14360"/>
    </source>
</evidence>
<keyword evidence="3" id="KW-0808">Transferase</keyword>
<evidence type="ECO:0000256" key="6">
    <source>
        <dbReference type="ARBA" id="ARBA00022989"/>
    </source>
</evidence>
<accession>A0A315VRD4</accession>
<dbReference type="GO" id="GO:0046513">
    <property type="term" value="P:ceramide biosynthetic process"/>
    <property type="evidence" value="ECO:0007669"/>
    <property type="project" value="TreeGrafter"/>
</dbReference>
<dbReference type="GO" id="GO:0033188">
    <property type="term" value="F:sphingomyelin synthase activity"/>
    <property type="evidence" value="ECO:0007669"/>
    <property type="project" value="TreeGrafter"/>
</dbReference>
<evidence type="ECO:0000256" key="8">
    <source>
        <dbReference type="ARBA" id="ARBA00023136"/>
    </source>
</evidence>
<dbReference type="GO" id="GO:0000139">
    <property type="term" value="C:Golgi membrane"/>
    <property type="evidence" value="ECO:0007669"/>
    <property type="project" value="TreeGrafter"/>
</dbReference>
<dbReference type="GO" id="GO:0005886">
    <property type="term" value="C:plasma membrane"/>
    <property type="evidence" value="ECO:0007669"/>
    <property type="project" value="TreeGrafter"/>
</dbReference>
<evidence type="ECO:0000256" key="3">
    <source>
        <dbReference type="ARBA" id="ARBA00022679"/>
    </source>
</evidence>
<evidence type="ECO:0000313" key="13">
    <source>
        <dbReference type="Proteomes" id="UP000250572"/>
    </source>
</evidence>
<evidence type="ECO:0000256" key="5">
    <source>
        <dbReference type="ARBA" id="ARBA00022919"/>
    </source>
</evidence>
<evidence type="ECO:0000256" key="10">
    <source>
        <dbReference type="SAM" id="Phobius"/>
    </source>
</evidence>
<keyword evidence="4 10" id="KW-0812">Transmembrane</keyword>
<dbReference type="AlphaFoldDB" id="A0A315VRD4"/>
<feature type="transmembrane region" description="Helical" evidence="10">
    <location>
        <begin position="126"/>
        <end position="145"/>
    </location>
</feature>
<evidence type="ECO:0000256" key="2">
    <source>
        <dbReference type="ARBA" id="ARBA00005441"/>
    </source>
</evidence>
<keyword evidence="5" id="KW-0746">Sphingolipid metabolism</keyword>
<evidence type="ECO:0000256" key="4">
    <source>
        <dbReference type="ARBA" id="ARBA00022692"/>
    </source>
</evidence>
<dbReference type="Pfam" id="PF14360">
    <property type="entry name" value="PAP2_C"/>
    <property type="match status" value="1"/>
</dbReference>
<feature type="transmembrane region" description="Helical" evidence="10">
    <location>
        <begin position="151"/>
        <end position="171"/>
    </location>
</feature>
<dbReference type="InterPro" id="IPR025749">
    <property type="entry name" value="Sphingomyelin_synth-like_dom"/>
</dbReference>
<comment type="catalytic activity">
    <reaction evidence="9">
        <text>an N-acylsphing-4-enine + a 1,2-diacyl-sn-glycero-3-phosphoethanolamine = an N-acylsphing-4-enine 1-phosphoethanolamine + a 1,2-diacyl-sn-glycerol</text>
        <dbReference type="Rhea" id="RHEA:36079"/>
        <dbReference type="ChEBI" id="CHEBI:17815"/>
        <dbReference type="ChEBI" id="CHEBI:52639"/>
        <dbReference type="ChEBI" id="CHEBI:64612"/>
        <dbReference type="ChEBI" id="CHEBI:73203"/>
    </reaction>
    <physiologicalReaction direction="left-to-right" evidence="9">
        <dbReference type="Rhea" id="RHEA:36080"/>
    </physiologicalReaction>
</comment>
<organism evidence="12 13">
    <name type="scientific">Gambusia affinis</name>
    <name type="common">Western mosquitofish</name>
    <name type="synonym">Heterandria affinis</name>
    <dbReference type="NCBI Taxonomy" id="33528"/>
    <lineage>
        <taxon>Eukaryota</taxon>
        <taxon>Metazoa</taxon>
        <taxon>Chordata</taxon>
        <taxon>Craniata</taxon>
        <taxon>Vertebrata</taxon>
        <taxon>Euteleostomi</taxon>
        <taxon>Actinopterygii</taxon>
        <taxon>Neopterygii</taxon>
        <taxon>Teleostei</taxon>
        <taxon>Neoteleostei</taxon>
        <taxon>Acanthomorphata</taxon>
        <taxon>Ovalentaria</taxon>
        <taxon>Atherinomorphae</taxon>
        <taxon>Cyprinodontiformes</taxon>
        <taxon>Poeciliidae</taxon>
        <taxon>Poeciliinae</taxon>
        <taxon>Gambusia</taxon>
    </lineage>
</organism>
<dbReference type="PANTHER" id="PTHR21290">
    <property type="entry name" value="SPHINGOMYELIN SYNTHETASE"/>
    <property type="match status" value="1"/>
</dbReference>
<comment type="similarity">
    <text evidence="2">Belongs to the sphingomyelin synthase family.</text>
</comment>
<keyword evidence="7" id="KW-0443">Lipid metabolism</keyword>
<sequence length="219" mass="24818">MITLLIVPGVLIQAFILSVIQVNSPKTAVFSDGNSVFASLLHHVCHLALCAWAAPDMCQPGGLNRSVASYGDTWGKIQRALAIWSGFGMTLTGVQTCGDYMFSGHTVVITMLNFFVTEYTPRNWNLIHTISWVLNLFGIFFILAAHEHYSIDVFIAFYITTRLFLYYHTLANTRAFQHSRRARIWFPMFSFFECNVNGPVPNQYNWPFSKPAFMKTLIG</sequence>
<keyword evidence="6 10" id="KW-1133">Transmembrane helix</keyword>
<protein>
    <recommendedName>
        <fullName evidence="11">Sphingomyelin synthase-like domain-containing protein</fullName>
    </recommendedName>
</protein>
<dbReference type="GO" id="GO:0047493">
    <property type="term" value="F:ceramide cholinephosphotransferase activity"/>
    <property type="evidence" value="ECO:0007669"/>
    <property type="project" value="TreeGrafter"/>
</dbReference>
<gene>
    <name evidence="12" type="ORF">CCH79_00001582</name>
</gene>
<evidence type="ECO:0000256" key="9">
    <source>
        <dbReference type="ARBA" id="ARBA00049904"/>
    </source>
</evidence>
<feature type="transmembrane region" description="Helical" evidence="10">
    <location>
        <begin position="6"/>
        <end position="24"/>
    </location>
</feature>
<name>A0A315VRD4_GAMAF</name>
<proteinExistence type="inferred from homology"/>
<keyword evidence="13" id="KW-1185">Reference proteome</keyword>
<dbReference type="EMBL" id="NHOQ01001229">
    <property type="protein sequence ID" value="PWA25659.1"/>
    <property type="molecule type" value="Genomic_DNA"/>
</dbReference>
<keyword evidence="8 10" id="KW-0472">Membrane</keyword>
<feature type="domain" description="Sphingomyelin synthase-like" evidence="11">
    <location>
        <begin position="96"/>
        <end position="169"/>
    </location>
</feature>
<evidence type="ECO:0000313" key="12">
    <source>
        <dbReference type="EMBL" id="PWA25659.1"/>
    </source>
</evidence>
<evidence type="ECO:0000256" key="7">
    <source>
        <dbReference type="ARBA" id="ARBA00023098"/>
    </source>
</evidence>
<evidence type="ECO:0000256" key="1">
    <source>
        <dbReference type="ARBA" id="ARBA00004141"/>
    </source>
</evidence>
<dbReference type="InterPro" id="IPR045221">
    <property type="entry name" value="Sphingomyelin_synth-like"/>
</dbReference>
<dbReference type="Proteomes" id="UP000250572">
    <property type="component" value="Unassembled WGS sequence"/>
</dbReference>
<comment type="caution">
    <text evidence="12">The sequence shown here is derived from an EMBL/GenBank/DDBJ whole genome shotgun (WGS) entry which is preliminary data.</text>
</comment>
<reference evidence="12 13" key="1">
    <citation type="journal article" date="2018" name="G3 (Bethesda)">
        <title>A High-Quality Reference Genome for the Invasive Mosquitofish Gambusia affinis Using a Chicago Library.</title>
        <authorList>
            <person name="Hoffberg S.L."/>
            <person name="Troendle N.J."/>
            <person name="Glenn T.C."/>
            <person name="Mahmud O."/>
            <person name="Louha S."/>
            <person name="Chalopin D."/>
            <person name="Bennetzen J.L."/>
            <person name="Mauricio R."/>
        </authorList>
    </citation>
    <scope>NUCLEOTIDE SEQUENCE [LARGE SCALE GENOMIC DNA]</scope>
    <source>
        <strain evidence="12">NE01/NJP1002.9</strain>
        <tissue evidence="12">Muscle</tissue>
    </source>
</reference>
<comment type="subcellular location">
    <subcellularLocation>
        <location evidence="1">Membrane</location>
        <topology evidence="1">Multi-pass membrane protein</topology>
    </subcellularLocation>
</comment>
<dbReference type="GO" id="GO:0005789">
    <property type="term" value="C:endoplasmic reticulum membrane"/>
    <property type="evidence" value="ECO:0007669"/>
    <property type="project" value="TreeGrafter"/>
</dbReference>
<dbReference type="PANTHER" id="PTHR21290:SF25">
    <property type="entry name" value="SPHINGOMYELIN SYNTHASE-RELATED PROTEIN 1"/>
    <property type="match status" value="1"/>
</dbReference>